<dbReference type="Gene3D" id="3.40.1500.10">
    <property type="entry name" value="Coproporphyrinogen III oxidase, aerobic"/>
    <property type="match status" value="1"/>
</dbReference>
<dbReference type="SUPFAM" id="SSF102886">
    <property type="entry name" value="Coproporphyrinogen III oxidase"/>
    <property type="match status" value="1"/>
</dbReference>
<dbReference type="GO" id="GO:0006782">
    <property type="term" value="P:protoporphyrinogen IX biosynthetic process"/>
    <property type="evidence" value="ECO:0007669"/>
    <property type="project" value="UniProtKB-UniPathway"/>
</dbReference>
<dbReference type="InterPro" id="IPR036406">
    <property type="entry name" value="Coprogen_oxidase_aer_sf"/>
</dbReference>
<keyword evidence="6" id="KW-0627">Porphyrin biosynthesis</keyword>
<dbReference type="InterPro" id="IPR001260">
    <property type="entry name" value="Coprogen_oxidase_aer"/>
</dbReference>
<dbReference type="EC" id="1.3.3.3" evidence="4"/>
<dbReference type="PRINTS" id="PR00073">
    <property type="entry name" value="COPRGNOXDASE"/>
</dbReference>
<dbReference type="PANTHER" id="PTHR10755">
    <property type="entry name" value="COPROPORPHYRINOGEN III OXIDASE, MITOCHONDRIAL"/>
    <property type="match status" value="1"/>
</dbReference>
<evidence type="ECO:0000256" key="5">
    <source>
        <dbReference type="ARBA" id="ARBA00023002"/>
    </source>
</evidence>
<keyword evidence="8" id="KW-1185">Reference proteome</keyword>
<dbReference type="Proteomes" id="UP000044841">
    <property type="component" value="Unassembled WGS sequence"/>
</dbReference>
<proteinExistence type="inferred from homology"/>
<evidence type="ECO:0000256" key="6">
    <source>
        <dbReference type="ARBA" id="ARBA00023244"/>
    </source>
</evidence>
<evidence type="ECO:0000256" key="3">
    <source>
        <dbReference type="ARBA" id="ARBA00011738"/>
    </source>
</evidence>
<dbReference type="Pfam" id="PF01218">
    <property type="entry name" value="Coprogen_oxidas"/>
    <property type="match status" value="1"/>
</dbReference>
<comment type="subunit">
    <text evidence="3">Homodimer.</text>
</comment>
<dbReference type="EMBL" id="CYGV01002007">
    <property type="protein sequence ID" value="CUA78396.1"/>
    <property type="molecule type" value="Genomic_DNA"/>
</dbReference>
<dbReference type="GO" id="GO:0005737">
    <property type="term" value="C:cytoplasm"/>
    <property type="evidence" value="ECO:0007669"/>
    <property type="project" value="TreeGrafter"/>
</dbReference>
<evidence type="ECO:0000256" key="2">
    <source>
        <dbReference type="ARBA" id="ARBA00010644"/>
    </source>
</evidence>
<reference evidence="7 8" key="1">
    <citation type="submission" date="2015-07" db="EMBL/GenBank/DDBJ databases">
        <authorList>
            <person name="Noorani M."/>
        </authorList>
    </citation>
    <scope>NUCLEOTIDE SEQUENCE [LARGE SCALE GENOMIC DNA]</scope>
    <source>
        <strain evidence="7">BBA 69670</strain>
    </source>
</reference>
<dbReference type="UniPathway" id="UPA00251">
    <property type="reaction ID" value="UER00322"/>
</dbReference>
<dbReference type="AlphaFoldDB" id="A0A0K6GIW5"/>
<name>A0A0K6GIW5_9AGAM</name>
<protein>
    <recommendedName>
        <fullName evidence="4">coproporphyrinogen oxidase</fullName>
        <ecNumber evidence="4">1.3.3.3</ecNumber>
    </recommendedName>
</protein>
<keyword evidence="5" id="KW-0560">Oxidoreductase</keyword>
<comment type="pathway">
    <text evidence="1">Porphyrin-containing compound metabolism; protoporphyrin-IX biosynthesis; protoporphyrinogen-IX from coproporphyrinogen-III (O2 route): step 1/1.</text>
</comment>
<organism evidence="7 8">
    <name type="scientific">Rhizoctonia solani</name>
    <dbReference type="NCBI Taxonomy" id="456999"/>
    <lineage>
        <taxon>Eukaryota</taxon>
        <taxon>Fungi</taxon>
        <taxon>Dikarya</taxon>
        <taxon>Basidiomycota</taxon>
        <taxon>Agaricomycotina</taxon>
        <taxon>Agaricomycetes</taxon>
        <taxon>Cantharellales</taxon>
        <taxon>Ceratobasidiaceae</taxon>
        <taxon>Rhizoctonia</taxon>
    </lineage>
</organism>
<evidence type="ECO:0000313" key="7">
    <source>
        <dbReference type="EMBL" id="CUA78396.1"/>
    </source>
</evidence>
<evidence type="ECO:0000313" key="8">
    <source>
        <dbReference type="Proteomes" id="UP000044841"/>
    </source>
</evidence>
<sequence length="87" mass="10384">MQRRGYLTWTEEERQWQLIRRGRYVEFNLVVDRGTKFGLQTPSARIESILMTLPETARWEYMSEFGTKSGSREAQLVQVLMTPKKWV</sequence>
<evidence type="ECO:0000256" key="1">
    <source>
        <dbReference type="ARBA" id="ARBA00005168"/>
    </source>
</evidence>
<dbReference type="PANTHER" id="PTHR10755:SF0">
    <property type="entry name" value="OXYGEN-DEPENDENT COPROPORPHYRINOGEN-III OXIDASE, MITOCHONDRIAL"/>
    <property type="match status" value="1"/>
</dbReference>
<gene>
    <name evidence="7" type="ORF">RSOLAG22IIIB_13121</name>
</gene>
<comment type="similarity">
    <text evidence="2">Belongs to the aerobic coproporphyrinogen-III oxidase family.</text>
</comment>
<accession>A0A0K6GIW5</accession>
<dbReference type="GO" id="GO:0004109">
    <property type="term" value="F:coproporphyrinogen oxidase activity"/>
    <property type="evidence" value="ECO:0007669"/>
    <property type="project" value="UniProtKB-EC"/>
</dbReference>
<evidence type="ECO:0000256" key="4">
    <source>
        <dbReference type="ARBA" id="ARBA00012869"/>
    </source>
</evidence>